<dbReference type="GO" id="GO:0060271">
    <property type="term" value="P:cilium assembly"/>
    <property type="evidence" value="ECO:0007669"/>
    <property type="project" value="TreeGrafter"/>
</dbReference>
<dbReference type="GO" id="GO:0036064">
    <property type="term" value="C:ciliary basal body"/>
    <property type="evidence" value="ECO:0007669"/>
    <property type="project" value="TreeGrafter"/>
</dbReference>
<evidence type="ECO:0000313" key="4">
    <source>
        <dbReference type="EMBL" id="EDV42371.1"/>
    </source>
</evidence>
<accession>B3M2Q0</accession>
<dbReference type="InterPro" id="IPR028172">
    <property type="entry name" value="FT20"/>
</dbReference>
<dbReference type="HOGENOM" id="CLU_134163_2_0_1"/>
<proteinExistence type="predicted"/>
<dbReference type="GO" id="GO:0005737">
    <property type="term" value="C:cytoplasm"/>
    <property type="evidence" value="ECO:0007669"/>
    <property type="project" value="TreeGrafter"/>
</dbReference>
<reference evidence="4 5" key="1">
    <citation type="journal article" date="2007" name="Nature">
        <title>Evolution of genes and genomes on the Drosophila phylogeny.</title>
        <authorList>
            <consortium name="Drosophila 12 Genomes Consortium"/>
            <person name="Clark A.G."/>
            <person name="Eisen M.B."/>
            <person name="Smith D.R."/>
            <person name="Bergman C.M."/>
            <person name="Oliver B."/>
            <person name="Markow T.A."/>
            <person name="Kaufman T.C."/>
            <person name="Kellis M."/>
            <person name="Gelbart W."/>
            <person name="Iyer V.N."/>
            <person name="Pollard D.A."/>
            <person name="Sackton T.B."/>
            <person name="Larracuente A.M."/>
            <person name="Singh N.D."/>
            <person name="Abad J.P."/>
            <person name="Abt D.N."/>
            <person name="Adryan B."/>
            <person name="Aguade M."/>
            <person name="Akashi H."/>
            <person name="Anderson W.W."/>
            <person name="Aquadro C.F."/>
            <person name="Ardell D.H."/>
            <person name="Arguello R."/>
            <person name="Artieri C.G."/>
            <person name="Barbash D.A."/>
            <person name="Barker D."/>
            <person name="Barsanti P."/>
            <person name="Batterham P."/>
            <person name="Batzoglou S."/>
            <person name="Begun D."/>
            <person name="Bhutkar A."/>
            <person name="Blanco E."/>
            <person name="Bosak S.A."/>
            <person name="Bradley R.K."/>
            <person name="Brand A.D."/>
            <person name="Brent M.R."/>
            <person name="Brooks A.N."/>
            <person name="Brown R.H."/>
            <person name="Butlin R.K."/>
            <person name="Caggese C."/>
            <person name="Calvi B.R."/>
            <person name="Bernardo de Carvalho A."/>
            <person name="Caspi A."/>
            <person name="Castrezana S."/>
            <person name="Celniker S.E."/>
            <person name="Chang J.L."/>
            <person name="Chapple C."/>
            <person name="Chatterji S."/>
            <person name="Chinwalla A."/>
            <person name="Civetta A."/>
            <person name="Clifton S.W."/>
            <person name="Comeron J.M."/>
            <person name="Costello J.C."/>
            <person name="Coyne J.A."/>
            <person name="Daub J."/>
            <person name="David R.G."/>
            <person name="Delcher A.L."/>
            <person name="Delehaunty K."/>
            <person name="Do C.B."/>
            <person name="Ebling H."/>
            <person name="Edwards K."/>
            <person name="Eickbush T."/>
            <person name="Evans J.D."/>
            <person name="Filipski A."/>
            <person name="Findeiss S."/>
            <person name="Freyhult E."/>
            <person name="Fulton L."/>
            <person name="Fulton R."/>
            <person name="Garcia A.C."/>
            <person name="Gardiner A."/>
            <person name="Garfield D.A."/>
            <person name="Garvin B.E."/>
            <person name="Gibson G."/>
            <person name="Gilbert D."/>
            <person name="Gnerre S."/>
            <person name="Godfrey J."/>
            <person name="Good R."/>
            <person name="Gotea V."/>
            <person name="Gravely B."/>
            <person name="Greenberg A.J."/>
            <person name="Griffiths-Jones S."/>
            <person name="Gross S."/>
            <person name="Guigo R."/>
            <person name="Gustafson E.A."/>
            <person name="Haerty W."/>
            <person name="Hahn M.W."/>
            <person name="Halligan D.L."/>
            <person name="Halpern A.L."/>
            <person name="Halter G.M."/>
            <person name="Han M.V."/>
            <person name="Heger A."/>
            <person name="Hillier L."/>
            <person name="Hinrichs A.S."/>
            <person name="Holmes I."/>
            <person name="Hoskins R.A."/>
            <person name="Hubisz M.J."/>
            <person name="Hultmark D."/>
            <person name="Huntley M.A."/>
            <person name="Jaffe D.B."/>
            <person name="Jagadeeshan S."/>
            <person name="Jeck W.R."/>
            <person name="Johnson J."/>
            <person name="Jones C.D."/>
            <person name="Jordan W.C."/>
            <person name="Karpen G.H."/>
            <person name="Kataoka E."/>
            <person name="Keightley P.D."/>
            <person name="Kheradpour P."/>
            <person name="Kirkness E.F."/>
            <person name="Koerich L.B."/>
            <person name="Kristiansen K."/>
            <person name="Kudrna D."/>
            <person name="Kulathinal R.J."/>
            <person name="Kumar S."/>
            <person name="Kwok R."/>
            <person name="Lander E."/>
            <person name="Langley C.H."/>
            <person name="Lapoint R."/>
            <person name="Lazzaro B.P."/>
            <person name="Lee S.J."/>
            <person name="Levesque L."/>
            <person name="Li R."/>
            <person name="Lin C.F."/>
            <person name="Lin M.F."/>
            <person name="Lindblad-Toh K."/>
            <person name="Llopart A."/>
            <person name="Long M."/>
            <person name="Low L."/>
            <person name="Lozovsky E."/>
            <person name="Lu J."/>
            <person name="Luo M."/>
            <person name="Machado C.A."/>
            <person name="Makalowski W."/>
            <person name="Marzo M."/>
            <person name="Matsuda M."/>
            <person name="Matzkin L."/>
            <person name="McAllister B."/>
            <person name="McBride C.S."/>
            <person name="McKernan B."/>
            <person name="McKernan K."/>
            <person name="Mendez-Lago M."/>
            <person name="Minx P."/>
            <person name="Mollenhauer M.U."/>
            <person name="Montooth K."/>
            <person name="Mount S.M."/>
            <person name="Mu X."/>
            <person name="Myers E."/>
            <person name="Negre B."/>
            <person name="Newfeld S."/>
            <person name="Nielsen R."/>
            <person name="Noor M.A."/>
            <person name="O'Grady P."/>
            <person name="Pachter L."/>
            <person name="Papaceit M."/>
            <person name="Parisi M.J."/>
            <person name="Parisi M."/>
            <person name="Parts L."/>
            <person name="Pedersen J.S."/>
            <person name="Pesole G."/>
            <person name="Phillippy A.M."/>
            <person name="Ponting C.P."/>
            <person name="Pop M."/>
            <person name="Porcelli D."/>
            <person name="Powell J.R."/>
            <person name="Prohaska S."/>
            <person name="Pruitt K."/>
            <person name="Puig M."/>
            <person name="Quesneville H."/>
            <person name="Ram K.R."/>
            <person name="Rand D."/>
            <person name="Rasmussen M.D."/>
            <person name="Reed L.K."/>
            <person name="Reenan R."/>
            <person name="Reily A."/>
            <person name="Remington K.A."/>
            <person name="Rieger T.T."/>
            <person name="Ritchie M.G."/>
            <person name="Robin C."/>
            <person name="Rogers Y.H."/>
            <person name="Rohde C."/>
            <person name="Rozas J."/>
            <person name="Rubenfield M.J."/>
            <person name="Ruiz A."/>
            <person name="Russo S."/>
            <person name="Salzberg S.L."/>
            <person name="Sanchez-Gracia A."/>
            <person name="Saranga D.J."/>
            <person name="Sato H."/>
            <person name="Schaeffer S.W."/>
            <person name="Schatz M.C."/>
            <person name="Schlenke T."/>
            <person name="Schwartz R."/>
            <person name="Segarra C."/>
            <person name="Singh R.S."/>
            <person name="Sirot L."/>
            <person name="Sirota M."/>
            <person name="Sisneros N.B."/>
            <person name="Smith C.D."/>
            <person name="Smith T.F."/>
            <person name="Spieth J."/>
            <person name="Stage D.E."/>
            <person name="Stark A."/>
            <person name="Stephan W."/>
            <person name="Strausberg R.L."/>
            <person name="Strempel S."/>
            <person name="Sturgill D."/>
            <person name="Sutton G."/>
            <person name="Sutton G.G."/>
            <person name="Tao W."/>
            <person name="Teichmann S."/>
            <person name="Tobari Y.N."/>
            <person name="Tomimura Y."/>
            <person name="Tsolas J.M."/>
            <person name="Valente V.L."/>
            <person name="Venter E."/>
            <person name="Venter J.C."/>
            <person name="Vicario S."/>
            <person name="Vieira F.G."/>
            <person name="Vilella A.J."/>
            <person name="Villasante A."/>
            <person name="Walenz B."/>
            <person name="Wang J."/>
            <person name="Wasserman M."/>
            <person name="Watts T."/>
            <person name="Wilson D."/>
            <person name="Wilson R.K."/>
            <person name="Wing R.A."/>
            <person name="Wolfner M.F."/>
            <person name="Wong A."/>
            <person name="Wong G.K."/>
            <person name="Wu C.I."/>
            <person name="Wu G."/>
            <person name="Yamamoto D."/>
            <person name="Yang H.P."/>
            <person name="Yang S.P."/>
            <person name="Yorke J.A."/>
            <person name="Yoshida K."/>
            <person name="Zdobnov E."/>
            <person name="Zhang P."/>
            <person name="Zhang Y."/>
            <person name="Zimin A.V."/>
            <person name="Baldwin J."/>
            <person name="Abdouelleil A."/>
            <person name="Abdulkadir J."/>
            <person name="Abebe A."/>
            <person name="Abera B."/>
            <person name="Abreu J."/>
            <person name="Acer S.C."/>
            <person name="Aftuck L."/>
            <person name="Alexander A."/>
            <person name="An P."/>
            <person name="Anderson E."/>
            <person name="Anderson S."/>
            <person name="Arachi H."/>
            <person name="Azer M."/>
            <person name="Bachantsang P."/>
            <person name="Barry A."/>
            <person name="Bayul T."/>
            <person name="Berlin A."/>
            <person name="Bessette D."/>
            <person name="Bloom T."/>
            <person name="Blye J."/>
            <person name="Boguslavskiy L."/>
            <person name="Bonnet C."/>
            <person name="Boukhgalter B."/>
            <person name="Bourzgui I."/>
            <person name="Brown A."/>
            <person name="Cahill P."/>
            <person name="Channer S."/>
            <person name="Cheshatsang Y."/>
            <person name="Chuda L."/>
            <person name="Citroen M."/>
            <person name="Collymore A."/>
            <person name="Cooke P."/>
            <person name="Costello M."/>
            <person name="D'Aco K."/>
            <person name="Daza R."/>
            <person name="De Haan G."/>
            <person name="DeGray S."/>
            <person name="DeMaso C."/>
            <person name="Dhargay N."/>
            <person name="Dooley K."/>
            <person name="Dooley E."/>
            <person name="Doricent M."/>
            <person name="Dorje P."/>
            <person name="Dorjee K."/>
            <person name="Dupes A."/>
            <person name="Elong R."/>
            <person name="Falk J."/>
            <person name="Farina A."/>
            <person name="Faro S."/>
            <person name="Ferguson D."/>
            <person name="Fisher S."/>
            <person name="Foley C.D."/>
            <person name="Franke A."/>
            <person name="Friedrich D."/>
            <person name="Gadbois L."/>
            <person name="Gearin G."/>
            <person name="Gearin C.R."/>
            <person name="Giannoukos G."/>
            <person name="Goode T."/>
            <person name="Graham J."/>
            <person name="Grandbois E."/>
            <person name="Grewal S."/>
            <person name="Gyaltsen K."/>
            <person name="Hafez N."/>
            <person name="Hagos B."/>
            <person name="Hall J."/>
            <person name="Henson C."/>
            <person name="Hollinger A."/>
            <person name="Honan T."/>
            <person name="Huard M.D."/>
            <person name="Hughes L."/>
            <person name="Hurhula B."/>
            <person name="Husby M.E."/>
            <person name="Kamat A."/>
            <person name="Kanga B."/>
            <person name="Kashin S."/>
            <person name="Khazanovich D."/>
            <person name="Kisner P."/>
            <person name="Lance K."/>
            <person name="Lara M."/>
            <person name="Lee W."/>
            <person name="Lennon N."/>
            <person name="Letendre F."/>
            <person name="LeVine R."/>
            <person name="Lipovsky A."/>
            <person name="Liu X."/>
            <person name="Liu J."/>
            <person name="Liu S."/>
            <person name="Lokyitsang T."/>
            <person name="Lokyitsang Y."/>
            <person name="Lubonja R."/>
            <person name="Lui A."/>
            <person name="MacDonald P."/>
            <person name="Magnisalis V."/>
            <person name="Maru K."/>
            <person name="Matthews C."/>
            <person name="McCusker W."/>
            <person name="McDonough S."/>
            <person name="Mehta T."/>
            <person name="Meldrim J."/>
            <person name="Meneus L."/>
            <person name="Mihai O."/>
            <person name="Mihalev A."/>
            <person name="Mihova T."/>
            <person name="Mittelman R."/>
            <person name="Mlenga V."/>
            <person name="Montmayeur A."/>
            <person name="Mulrain L."/>
            <person name="Navidi A."/>
            <person name="Naylor J."/>
            <person name="Negash T."/>
            <person name="Nguyen T."/>
            <person name="Nguyen N."/>
            <person name="Nicol R."/>
            <person name="Norbu C."/>
            <person name="Norbu N."/>
            <person name="Novod N."/>
            <person name="O'Neill B."/>
            <person name="Osman S."/>
            <person name="Markiewicz E."/>
            <person name="Oyono O.L."/>
            <person name="Patti C."/>
            <person name="Phunkhang P."/>
            <person name="Pierre F."/>
            <person name="Priest M."/>
            <person name="Raghuraman S."/>
            <person name="Rege F."/>
            <person name="Reyes R."/>
            <person name="Rise C."/>
            <person name="Rogov P."/>
            <person name="Ross K."/>
            <person name="Ryan E."/>
            <person name="Settipalli S."/>
            <person name="Shea T."/>
            <person name="Sherpa N."/>
            <person name="Shi L."/>
            <person name="Shih D."/>
            <person name="Sparrow T."/>
            <person name="Spaulding J."/>
            <person name="Stalker J."/>
            <person name="Stange-Thomann N."/>
            <person name="Stavropoulos S."/>
            <person name="Stone C."/>
            <person name="Strader C."/>
            <person name="Tesfaye S."/>
            <person name="Thomson T."/>
            <person name="Thoulutsang Y."/>
            <person name="Thoulutsang D."/>
            <person name="Topham K."/>
            <person name="Topping I."/>
            <person name="Tsamla T."/>
            <person name="Vassiliev H."/>
            <person name="Vo A."/>
            <person name="Wangchuk T."/>
            <person name="Wangdi T."/>
            <person name="Weiand M."/>
            <person name="Wilkinson J."/>
            <person name="Wilson A."/>
            <person name="Yadav S."/>
            <person name="Young G."/>
            <person name="Yu Q."/>
            <person name="Zembek L."/>
            <person name="Zhong D."/>
            <person name="Zimmer A."/>
            <person name="Zwirko Z."/>
            <person name="Jaffe D.B."/>
            <person name="Alvarez P."/>
            <person name="Brockman W."/>
            <person name="Butler J."/>
            <person name="Chin C."/>
            <person name="Gnerre S."/>
            <person name="Grabherr M."/>
            <person name="Kleber M."/>
            <person name="Mauceli E."/>
            <person name="MacCallum I."/>
        </authorList>
    </citation>
    <scope>NUCLEOTIDE SEQUENCE [LARGE SCALE GENOMIC DNA]</scope>
    <source>
        <strain evidence="5">Tucson 14024-0371.13</strain>
    </source>
</reference>
<keyword evidence="5" id="KW-1185">Reference proteome</keyword>
<keyword evidence="3" id="KW-0966">Cell projection</keyword>
<dbReference type="Pfam" id="PF14931">
    <property type="entry name" value="IFT20"/>
    <property type="match status" value="1"/>
</dbReference>
<dbReference type="KEGG" id="dan:6502662"/>
<dbReference type="GO" id="GO:0030990">
    <property type="term" value="C:intraciliary transport particle"/>
    <property type="evidence" value="ECO:0007669"/>
    <property type="project" value="TreeGrafter"/>
</dbReference>
<dbReference type="PANTHER" id="PTHR31978">
    <property type="entry name" value="INTRAFLAGELLAR TRANSPORT PROTEIN 20 HOMOLOG"/>
    <property type="match status" value="1"/>
</dbReference>
<dbReference type="AlphaFoldDB" id="B3M2Q0"/>
<evidence type="ECO:0000313" key="5">
    <source>
        <dbReference type="Proteomes" id="UP000007801"/>
    </source>
</evidence>
<dbReference type="eggNOG" id="ENOG502RYYR">
    <property type="taxonomic scope" value="Eukaryota"/>
</dbReference>
<dbReference type="GO" id="GO:0061512">
    <property type="term" value="P:protein localization to cilium"/>
    <property type="evidence" value="ECO:0007669"/>
    <property type="project" value="TreeGrafter"/>
</dbReference>
<dbReference type="OMA" id="TMAKQRQ"/>
<comment type="subcellular location">
    <subcellularLocation>
        <location evidence="1">Cell projection</location>
        <location evidence="1">Cilium</location>
    </subcellularLocation>
</comment>
<name>B3M2Q0_DROAN</name>
<sequence length="130" mass="15502">MEELKKHELYIDEIYKLRVCDPYIGNQKIELRQECIEYSKILDSFKAVSYSLFKITKTIAKDVNEEKIRGIGTQNQLKTISAQSRNEHQMHQCLIFEVNSELQRLRREHQLLQNIETEQMEIISNFIVNQ</sequence>
<gene>
    <name evidence="4" type="primary">Dana\GF19927</name>
    <name evidence="4" type="synonym">dana_GLEANR_22333</name>
    <name evidence="4" type="ORF">GF19927</name>
</gene>
<dbReference type="GO" id="GO:0005813">
    <property type="term" value="C:centrosome"/>
    <property type="evidence" value="ECO:0007669"/>
    <property type="project" value="TreeGrafter"/>
</dbReference>
<dbReference type="PhylomeDB" id="B3M2Q0"/>
<dbReference type="Proteomes" id="UP000007801">
    <property type="component" value="Unassembled WGS sequence"/>
</dbReference>
<evidence type="ECO:0000256" key="2">
    <source>
        <dbReference type="ARBA" id="ARBA00023054"/>
    </source>
</evidence>
<evidence type="ECO:0000256" key="3">
    <source>
        <dbReference type="ARBA" id="ARBA00023273"/>
    </source>
</evidence>
<dbReference type="FunCoup" id="B3M2Q0">
    <property type="interactions" value="49"/>
</dbReference>
<protein>
    <recommendedName>
        <fullName evidence="6">Intraflagellar transport protein 20 homolog</fullName>
    </recommendedName>
</protein>
<evidence type="ECO:0008006" key="6">
    <source>
        <dbReference type="Google" id="ProtNLM"/>
    </source>
</evidence>
<keyword evidence="2" id="KW-0175">Coiled coil</keyword>
<organism evidence="4 5">
    <name type="scientific">Drosophila ananassae</name>
    <name type="common">Fruit fly</name>
    <dbReference type="NCBI Taxonomy" id="7217"/>
    <lineage>
        <taxon>Eukaryota</taxon>
        <taxon>Metazoa</taxon>
        <taxon>Ecdysozoa</taxon>
        <taxon>Arthropoda</taxon>
        <taxon>Hexapoda</taxon>
        <taxon>Insecta</taxon>
        <taxon>Pterygota</taxon>
        <taxon>Neoptera</taxon>
        <taxon>Endopterygota</taxon>
        <taxon>Diptera</taxon>
        <taxon>Brachycera</taxon>
        <taxon>Muscomorpha</taxon>
        <taxon>Ephydroidea</taxon>
        <taxon>Drosophilidae</taxon>
        <taxon>Drosophila</taxon>
        <taxon>Sophophora</taxon>
    </lineage>
</organism>
<dbReference type="GO" id="GO:0097730">
    <property type="term" value="C:non-motile cilium"/>
    <property type="evidence" value="ECO:0007669"/>
    <property type="project" value="TreeGrafter"/>
</dbReference>
<evidence type="ECO:0000256" key="1">
    <source>
        <dbReference type="ARBA" id="ARBA00004138"/>
    </source>
</evidence>
<dbReference type="GO" id="GO:0097546">
    <property type="term" value="C:ciliary base"/>
    <property type="evidence" value="ECO:0007669"/>
    <property type="project" value="TreeGrafter"/>
</dbReference>
<dbReference type="InParanoid" id="B3M2Q0"/>
<dbReference type="STRING" id="7217.B3M2Q0"/>
<dbReference type="OrthoDB" id="10254896at2759"/>
<dbReference type="EMBL" id="CH902617">
    <property type="protein sequence ID" value="EDV42371.1"/>
    <property type="molecule type" value="Genomic_DNA"/>
</dbReference>
<dbReference type="GeneID" id="6502662"/>
<dbReference type="CTD" id="90410"/>
<dbReference type="PANTHER" id="PTHR31978:SF1">
    <property type="entry name" value="INTRAFLAGELLAR TRANSPORT PROTEIN 20 HOMOLOG"/>
    <property type="match status" value="1"/>
</dbReference>